<dbReference type="PIRSF" id="PIRSF005700">
    <property type="entry name" value="PepC"/>
    <property type="match status" value="1"/>
</dbReference>
<dbReference type="PANTHER" id="PTHR10363:SF2">
    <property type="entry name" value="BLEOMYCIN HYDROLASE"/>
    <property type="match status" value="1"/>
</dbReference>
<name>A0A4P9ZI13_9ASCO</name>
<dbReference type="SUPFAM" id="SSF54001">
    <property type="entry name" value="Cysteine proteinases"/>
    <property type="match status" value="1"/>
</dbReference>
<dbReference type="GO" id="GO:0043418">
    <property type="term" value="P:homocysteine catabolic process"/>
    <property type="evidence" value="ECO:0007669"/>
    <property type="project" value="TreeGrafter"/>
</dbReference>
<keyword evidence="11" id="KW-0732">Signal</keyword>
<proteinExistence type="inferred from homology"/>
<comment type="catalytic activity">
    <reaction evidence="1 9">
        <text>Inactivates bleomycin B2 (a cytotoxic glycometallopeptide) by hydrolysis of a carboxyamide bond of beta-aminoalanine, but also shows general aminopeptidase activity. The specificity varies somewhat with source, but amino acid arylamides of Met, Leu and Ala are preferred.</text>
        <dbReference type="EC" id="3.4.22.40"/>
    </reaction>
</comment>
<keyword evidence="9" id="KW-0963">Cytoplasm</keyword>
<gene>
    <name evidence="12" type="ORF">METBISCDRAFT_29833</name>
</gene>
<evidence type="ECO:0000256" key="2">
    <source>
        <dbReference type="ARBA" id="ARBA00012465"/>
    </source>
</evidence>
<organism evidence="12 13">
    <name type="scientific">Metschnikowia bicuspidata</name>
    <dbReference type="NCBI Taxonomy" id="27322"/>
    <lineage>
        <taxon>Eukaryota</taxon>
        <taxon>Fungi</taxon>
        <taxon>Dikarya</taxon>
        <taxon>Ascomycota</taxon>
        <taxon>Saccharomycotina</taxon>
        <taxon>Pichiomycetes</taxon>
        <taxon>Metschnikowiaceae</taxon>
        <taxon>Metschnikowia</taxon>
    </lineage>
</organism>
<dbReference type="AlphaFoldDB" id="A0A4P9ZI13"/>
<dbReference type="GO" id="GO:0005739">
    <property type="term" value="C:mitochondrion"/>
    <property type="evidence" value="ECO:0007669"/>
    <property type="project" value="UniProtKB-SubCell"/>
</dbReference>
<evidence type="ECO:0000256" key="9">
    <source>
        <dbReference type="PIRNR" id="PIRNR005700"/>
    </source>
</evidence>
<sequence>MVPSRIELLILALLAPRLNQLGQGTYLLKAQVNVDDALIDRATAIKTTTTVFNSSIKVEGALVTNQKASGRCWLFASRKELHLHMMHKLSVKEFQCNYFLNRFAENIANENLNDVESRLNQFLWTDPTSDGGQYYMFINIGEKYGMIPYDLYPDAFSATSSRRVNFLILTKLREFAEQLNAISQLLLPKYHMELIHSMQQKNHRLLVLFLGEPLAKNAELSWDYKDKDDNVLGVDVSSWVSLLNDPRNTYDSVIQIEKLGNVVGAKKREIMNQSLFSYDLIGFETNQGKASRIKYMQSLMIHAMTLTAIHLDQNGNPVRWREENSWGKDSGQNGYYAMDQQYFKDYVYQIVVNDAQLLQRHQDVLKKSTPIVLPPWDPMDALATFKNEVEVVSIEHER</sequence>
<feature type="active site" evidence="10">
    <location>
        <position position="324"/>
    </location>
</feature>
<dbReference type="Pfam" id="PF03051">
    <property type="entry name" value="Peptidase_C1_2"/>
    <property type="match status" value="1"/>
</dbReference>
<dbReference type="EMBL" id="ML004435">
    <property type="protein sequence ID" value="RKP31961.1"/>
    <property type="molecule type" value="Genomic_DNA"/>
</dbReference>
<dbReference type="InterPro" id="IPR004134">
    <property type="entry name" value="Peptidase_C1B"/>
</dbReference>
<feature type="active site" evidence="10">
    <location>
        <position position="72"/>
    </location>
</feature>
<dbReference type="Proteomes" id="UP000268321">
    <property type="component" value="Unassembled WGS sequence"/>
</dbReference>
<comment type="function">
    <text evidence="9">Has aminopeptidase activity, shortening substrate peptides sequentially by 1 amino acid. Has bleomycin hydrolase activity, which can protect the cell from the toxic effects of bleomycin. Has homocysteine-thiolactonase activity, protecting the cell against homocysteine toxicity.</text>
</comment>
<comment type="function">
    <text evidence="7">The normal physiological role of the enzyme is unknown, but it is not essential for the viability of yeast cells. Has aminopeptidase activity, shortening substrate peptides sequentially by 1 amino acid. Has bleomycin hydrolase activity, which can protect the cell from the toxic effects of bleomycin. Has homocysteine-thiolactonase activity, protecting the cell against homocysteine toxicity. Acts as a repressor in the GAL4 regulatory system, but this does not require either the peptidase or nucleic acid-binding activities.</text>
</comment>
<evidence type="ECO:0000256" key="8">
    <source>
        <dbReference type="ARBA" id="ARBA00026080"/>
    </source>
</evidence>
<dbReference type="PANTHER" id="PTHR10363">
    <property type="entry name" value="BLEOMYCIN HYDROLASE"/>
    <property type="match status" value="1"/>
</dbReference>
<dbReference type="InterPro" id="IPR038765">
    <property type="entry name" value="Papain-like_cys_pep_sf"/>
</dbReference>
<dbReference type="EC" id="3.4.22.40" evidence="2 9"/>
<comment type="subcellular location">
    <subcellularLocation>
        <location evidence="9">Mitochondrion</location>
    </subcellularLocation>
    <subcellularLocation>
        <location evidence="9">Cytoplasm</location>
    </subcellularLocation>
</comment>
<evidence type="ECO:0000256" key="11">
    <source>
        <dbReference type="SAM" id="SignalP"/>
    </source>
</evidence>
<dbReference type="GO" id="GO:0009636">
    <property type="term" value="P:response to toxic substance"/>
    <property type="evidence" value="ECO:0007669"/>
    <property type="project" value="TreeGrafter"/>
</dbReference>
<keyword evidence="13" id="KW-1185">Reference proteome</keyword>
<evidence type="ECO:0000256" key="4">
    <source>
        <dbReference type="ARBA" id="ARBA00022670"/>
    </source>
</evidence>
<dbReference type="InterPro" id="IPR000169">
    <property type="entry name" value="Pept_cys_AS"/>
</dbReference>
<evidence type="ECO:0000313" key="13">
    <source>
        <dbReference type="Proteomes" id="UP000268321"/>
    </source>
</evidence>
<keyword evidence="4 9" id="KW-0645">Protease</keyword>
<evidence type="ECO:0000256" key="10">
    <source>
        <dbReference type="PIRSR" id="PIRSR005700-1"/>
    </source>
</evidence>
<feature type="chain" id="PRO_5020898285" description="Cysteine proteinase 1, mitochondrial" evidence="11">
    <location>
        <begin position="25"/>
        <end position="398"/>
    </location>
</feature>
<feature type="signal peptide" evidence="11">
    <location>
        <begin position="1"/>
        <end position="24"/>
    </location>
</feature>
<accession>A0A4P9ZI13</accession>
<evidence type="ECO:0000256" key="6">
    <source>
        <dbReference type="ARBA" id="ARBA00022807"/>
    </source>
</evidence>
<comment type="subunit">
    <text evidence="8">Homohexamer. Binds to nucleic acids. Binds single-stranded DNA and RNA with higher affinity than double-stranded DNA.</text>
</comment>
<reference evidence="13" key="1">
    <citation type="journal article" date="2018" name="Nat. Microbiol.">
        <title>Leveraging single-cell genomics to expand the fungal tree of life.</title>
        <authorList>
            <person name="Ahrendt S.R."/>
            <person name="Quandt C.A."/>
            <person name="Ciobanu D."/>
            <person name="Clum A."/>
            <person name="Salamov A."/>
            <person name="Andreopoulos B."/>
            <person name="Cheng J.F."/>
            <person name="Woyke T."/>
            <person name="Pelin A."/>
            <person name="Henrissat B."/>
            <person name="Reynolds N.K."/>
            <person name="Benny G.L."/>
            <person name="Smith M.E."/>
            <person name="James T.Y."/>
            <person name="Grigoriev I.V."/>
        </authorList>
    </citation>
    <scope>NUCLEOTIDE SEQUENCE [LARGE SCALE GENOMIC DNA]</scope>
    <source>
        <strain evidence="13">Baker2002</strain>
    </source>
</reference>
<evidence type="ECO:0000256" key="7">
    <source>
        <dbReference type="ARBA" id="ARBA00025347"/>
    </source>
</evidence>
<keyword evidence="6 9" id="KW-0788">Thiol protease</keyword>
<dbReference type="GO" id="GO:0006508">
    <property type="term" value="P:proteolysis"/>
    <property type="evidence" value="ECO:0007669"/>
    <property type="project" value="UniProtKB-KW"/>
</dbReference>
<dbReference type="PROSITE" id="PS00139">
    <property type="entry name" value="THIOL_PROTEASE_CYS"/>
    <property type="match status" value="1"/>
</dbReference>
<keyword evidence="5 9" id="KW-0378">Hydrolase</keyword>
<feature type="active site" evidence="10">
    <location>
        <position position="302"/>
    </location>
</feature>
<dbReference type="GO" id="GO:0004197">
    <property type="term" value="F:cysteine-type endopeptidase activity"/>
    <property type="evidence" value="ECO:0007669"/>
    <property type="project" value="UniProtKB-EC"/>
</dbReference>
<comment type="similarity">
    <text evidence="9">Belongs to the peptidase C1 family.</text>
</comment>
<protein>
    <recommendedName>
        <fullName evidence="3 9">Cysteine proteinase 1, mitochondrial</fullName>
        <ecNumber evidence="2 9">3.4.22.40</ecNumber>
    </recommendedName>
</protein>
<evidence type="ECO:0000313" key="12">
    <source>
        <dbReference type="EMBL" id="RKP31961.1"/>
    </source>
</evidence>
<dbReference type="Gene3D" id="3.90.70.10">
    <property type="entry name" value="Cysteine proteinases"/>
    <property type="match status" value="2"/>
</dbReference>
<evidence type="ECO:0000256" key="3">
    <source>
        <dbReference type="ARBA" id="ARBA00016900"/>
    </source>
</evidence>
<dbReference type="GO" id="GO:0070005">
    <property type="term" value="F:cysteine-type aminopeptidase activity"/>
    <property type="evidence" value="ECO:0007669"/>
    <property type="project" value="InterPro"/>
</dbReference>
<dbReference type="OrthoDB" id="2666448at2759"/>
<evidence type="ECO:0000256" key="1">
    <source>
        <dbReference type="ARBA" id="ARBA00000423"/>
    </source>
</evidence>
<evidence type="ECO:0000256" key="5">
    <source>
        <dbReference type="ARBA" id="ARBA00022801"/>
    </source>
</evidence>
<keyword evidence="9" id="KW-0496">Mitochondrion</keyword>